<feature type="domain" description="Ancillary SecYEG translocon subunit/Cell division coordinator CpoB TPR" evidence="11">
    <location>
        <begin position="18"/>
        <end position="227"/>
    </location>
</feature>
<accession>A0A066UBM1</accession>
<comment type="similarity">
    <text evidence="7">Belongs to the YfgM family.</text>
</comment>
<proteinExistence type="inferred from homology"/>
<protein>
    <recommendedName>
        <fullName evidence="8">Ancillary SecYEG translocon subunit</fullName>
    </recommendedName>
</protein>
<reference evidence="12 13" key="1">
    <citation type="journal article" date="2014" name="Genome Announc.">
        <title>Draft Genome Sequence of Moraxella bovoculi Strain 237T (ATCC BAA-1259T) Isolated from a Calf with Infectious Bovine Keratoconjunctivitis.</title>
        <authorList>
            <person name="Calcutt M.J."/>
            <person name="Foecking M.F."/>
            <person name="Martin N.T."/>
            <person name="Mhlanga-Mutangadura T."/>
            <person name="Reilly T.J."/>
        </authorList>
    </citation>
    <scope>NUCLEOTIDE SEQUENCE [LARGE SCALE GENOMIC DNA]</scope>
    <source>
        <strain evidence="12 13">237</strain>
    </source>
</reference>
<dbReference type="Pfam" id="PF09976">
    <property type="entry name" value="TPR_21"/>
    <property type="match status" value="1"/>
</dbReference>
<dbReference type="InterPro" id="IPR018704">
    <property type="entry name" value="SecYEG/CpoB_TPR"/>
</dbReference>
<dbReference type="InterPro" id="IPR011990">
    <property type="entry name" value="TPR-like_helical_dom_sf"/>
</dbReference>
<evidence type="ECO:0000256" key="3">
    <source>
        <dbReference type="ARBA" id="ARBA00022692"/>
    </source>
</evidence>
<keyword evidence="5 10" id="KW-0472">Membrane</keyword>
<evidence type="ECO:0000256" key="4">
    <source>
        <dbReference type="ARBA" id="ARBA00022989"/>
    </source>
</evidence>
<feature type="region of interest" description="Disordered" evidence="9">
    <location>
        <begin position="244"/>
        <end position="278"/>
    </location>
</feature>
<dbReference type="Gene3D" id="1.25.40.10">
    <property type="entry name" value="Tetratricopeptide repeat domain"/>
    <property type="match status" value="1"/>
</dbReference>
<evidence type="ECO:0000259" key="11">
    <source>
        <dbReference type="Pfam" id="PF09976"/>
    </source>
</evidence>
<evidence type="ECO:0000256" key="7">
    <source>
        <dbReference type="ARBA" id="ARBA00024197"/>
    </source>
</evidence>
<comment type="caution">
    <text evidence="12">The sequence shown here is derived from an EMBL/GenBank/DDBJ whole genome shotgun (WGS) entry which is preliminary data.</text>
</comment>
<organism evidence="12 13">
    <name type="scientific">Moraxella bovoculi 237</name>
    <dbReference type="NCBI Taxonomy" id="743974"/>
    <lineage>
        <taxon>Bacteria</taxon>
        <taxon>Pseudomonadati</taxon>
        <taxon>Pseudomonadota</taxon>
        <taxon>Gammaproteobacteria</taxon>
        <taxon>Moraxellales</taxon>
        <taxon>Moraxellaceae</taxon>
        <taxon>Moraxella</taxon>
    </lineage>
</organism>
<evidence type="ECO:0000256" key="8">
    <source>
        <dbReference type="ARBA" id="ARBA00024235"/>
    </source>
</evidence>
<dbReference type="Proteomes" id="UP000035860">
    <property type="component" value="Unassembled WGS sequence"/>
</dbReference>
<dbReference type="AlphaFoldDB" id="A0A066UBM1"/>
<dbReference type="PANTHER" id="PTHR38035">
    <property type="entry name" value="UPF0070 PROTEIN YFGM"/>
    <property type="match status" value="1"/>
</dbReference>
<evidence type="ECO:0000256" key="10">
    <source>
        <dbReference type="SAM" id="Phobius"/>
    </source>
</evidence>
<dbReference type="eggNOG" id="COG2976">
    <property type="taxonomic scope" value="Bacteria"/>
</dbReference>
<dbReference type="RefSeq" id="WP_052585370.1">
    <property type="nucleotide sequence ID" value="NZ_AOMT01000026.1"/>
</dbReference>
<keyword evidence="6" id="KW-0143">Chaperone</keyword>
<name>A0A066UBM1_9GAMM</name>
<sequence>MTKDSSNMTDNQAMSALKKHGSTIIWVIVAVLAGYFGWEYYQKNYAKVDTVAADMYTNIDERNEVIKLAKQNPDLDAAAQESTAKDEAALFADIDKLVAEHPNTAYAWQGLMLKARHQTDAGKLTEAVTTLEQAQSLKLDDQGLAAMTDLRLGRVLLDNNEADKALELANKELPAAFEASRQELLGDIHIAKNDTENAKKAYVAAWEALRKRQEQRAVLSLKLQSLGAEVTPITPRTPVVAAPVQVSQPKSAEATQEGGDEAEAPAQNLETQNTQMGN</sequence>
<evidence type="ECO:0000313" key="13">
    <source>
        <dbReference type="Proteomes" id="UP000035860"/>
    </source>
</evidence>
<evidence type="ECO:0000256" key="1">
    <source>
        <dbReference type="ARBA" id="ARBA00004401"/>
    </source>
</evidence>
<comment type="subcellular location">
    <subcellularLocation>
        <location evidence="1">Cell membrane</location>
        <topology evidence="1">Single-pass type II membrane protein</topology>
    </subcellularLocation>
</comment>
<feature type="transmembrane region" description="Helical" evidence="10">
    <location>
        <begin position="21"/>
        <end position="38"/>
    </location>
</feature>
<evidence type="ECO:0000256" key="9">
    <source>
        <dbReference type="SAM" id="MobiDB-lite"/>
    </source>
</evidence>
<evidence type="ECO:0000256" key="6">
    <source>
        <dbReference type="ARBA" id="ARBA00023186"/>
    </source>
</evidence>
<keyword evidence="3 10" id="KW-0812">Transmembrane</keyword>
<evidence type="ECO:0000256" key="5">
    <source>
        <dbReference type="ARBA" id="ARBA00023136"/>
    </source>
</evidence>
<keyword evidence="2" id="KW-1003">Cell membrane</keyword>
<dbReference type="GO" id="GO:0044877">
    <property type="term" value="F:protein-containing complex binding"/>
    <property type="evidence" value="ECO:0007669"/>
    <property type="project" value="InterPro"/>
</dbReference>
<keyword evidence="13" id="KW-1185">Reference proteome</keyword>
<dbReference type="SUPFAM" id="SSF48452">
    <property type="entry name" value="TPR-like"/>
    <property type="match status" value="1"/>
</dbReference>
<dbReference type="PANTHER" id="PTHR38035:SF1">
    <property type="entry name" value="ANCILLARY SECYEG TRANSLOCON SUBUNIT"/>
    <property type="match status" value="1"/>
</dbReference>
<evidence type="ECO:0000313" key="12">
    <source>
        <dbReference type="EMBL" id="KDN24801.1"/>
    </source>
</evidence>
<dbReference type="OrthoDB" id="9789675at2"/>
<dbReference type="GO" id="GO:0005886">
    <property type="term" value="C:plasma membrane"/>
    <property type="evidence" value="ECO:0007669"/>
    <property type="project" value="UniProtKB-SubCell"/>
</dbReference>
<evidence type="ECO:0000256" key="2">
    <source>
        <dbReference type="ARBA" id="ARBA00022475"/>
    </source>
</evidence>
<feature type="compositionally biased region" description="Polar residues" evidence="9">
    <location>
        <begin position="268"/>
        <end position="278"/>
    </location>
</feature>
<dbReference type="EMBL" id="AOMT01000026">
    <property type="protein sequence ID" value="KDN24801.1"/>
    <property type="molecule type" value="Genomic_DNA"/>
</dbReference>
<gene>
    <name evidence="12" type="ORF">MBO_07558</name>
</gene>
<keyword evidence="4 10" id="KW-1133">Transmembrane helix</keyword>
<dbReference type="InterPro" id="IPR026039">
    <property type="entry name" value="YfgM"/>
</dbReference>